<protein>
    <submittedName>
        <fullName evidence="2">Uncharacterized protein</fullName>
    </submittedName>
</protein>
<feature type="compositionally biased region" description="Polar residues" evidence="1">
    <location>
        <begin position="453"/>
        <end position="479"/>
    </location>
</feature>
<name>A0A0G4HWG2_9ALVE</name>
<feature type="compositionally biased region" description="Low complexity" evidence="1">
    <location>
        <begin position="629"/>
        <end position="641"/>
    </location>
</feature>
<feature type="compositionally biased region" description="Pro residues" evidence="1">
    <location>
        <begin position="17"/>
        <end position="30"/>
    </location>
</feature>
<evidence type="ECO:0000313" key="2">
    <source>
        <dbReference type="EMBL" id="CEM48807.1"/>
    </source>
</evidence>
<feature type="compositionally biased region" description="Basic and acidic residues" evidence="1">
    <location>
        <begin position="600"/>
        <end position="623"/>
    </location>
</feature>
<dbReference type="EMBL" id="CDMZ01004154">
    <property type="protein sequence ID" value="CEM48807.1"/>
    <property type="molecule type" value="Genomic_DNA"/>
</dbReference>
<evidence type="ECO:0000256" key="1">
    <source>
        <dbReference type="SAM" id="MobiDB-lite"/>
    </source>
</evidence>
<gene>
    <name evidence="2" type="ORF">Cvel_9030</name>
</gene>
<feature type="compositionally biased region" description="Basic and acidic residues" evidence="1">
    <location>
        <begin position="682"/>
        <end position="696"/>
    </location>
</feature>
<feature type="compositionally biased region" description="Basic residues" evidence="1">
    <location>
        <begin position="238"/>
        <end position="248"/>
    </location>
</feature>
<accession>A0A0G4HWG2</accession>
<dbReference type="VEuPathDB" id="CryptoDB:Cvel_9030"/>
<reference evidence="2" key="1">
    <citation type="submission" date="2014-11" db="EMBL/GenBank/DDBJ databases">
        <authorList>
            <person name="Otto D Thomas"/>
            <person name="Naeem Raeece"/>
        </authorList>
    </citation>
    <scope>NUCLEOTIDE SEQUENCE</scope>
</reference>
<feature type="region of interest" description="Disordered" evidence="1">
    <location>
        <begin position="213"/>
        <end position="257"/>
    </location>
</feature>
<dbReference type="AlphaFoldDB" id="A0A0G4HWG2"/>
<feature type="region of interest" description="Disordered" evidence="1">
    <location>
        <begin position="428"/>
        <end position="483"/>
    </location>
</feature>
<proteinExistence type="predicted"/>
<feature type="region of interest" description="Disordered" evidence="1">
    <location>
        <begin position="682"/>
        <end position="708"/>
    </location>
</feature>
<feature type="region of interest" description="Disordered" evidence="1">
    <location>
        <begin position="555"/>
        <end position="642"/>
    </location>
</feature>
<sequence>MGNKGSKSKDRAHGPAPLLPTPPSPAPPSVQPSSKGNRPIETGSIRERPRRGSGQHDPQLEDHYIWPEPDFGWRRLNPAFSGVEPLLLPSEEQDPLQALPCMRPIHFLAEQTGQSFFCNLLTISINISVRAARLSRRFGISDQACTLGNRRVKRRKQPRPIYVALGIPDYGWRLADDQSCLREFSLHDQEKYTDFPLQGPTGPNFLEEWAEQREQAELNEGGEEKKEENPMIAQFMKRQQKKEEKRKRKEEAEELKKQKQIEQTFVKKGLNPPTMITDDPSASTRYHWLDDGREYGMVRMIAKEVGATARLVHSSKMEKKKGEKNIVTQPGVLGMNVHEQLHKLEKRFDPSYKLPDDMYGWTLTGRVVDGKPELVCPTDGSTFAFHPEELLLNAVSVINLTYYTNPPSLAASKQNSFDDYWSDRDSHSRGRLGSFERSPQLGPLASGHERHGQQQLTFNPVSGGLQQLLPNDPRSPTQMAQAAARRLQLLERERSGRSEEDLLLDQAIEAVGESSPTLFMHGAAAATESAAAGALPLPFGGGGGFFVNGEPAGVRPSPHFGGGPGEGVLLSPDGSASSPLGRPRQRSGSLVQSMPDIAEGDEKAAEEIERKERAEEKRRKSQEEGGDGPAAAAASSLSKPAGGVGLDDDVPFLIVPAKKSGILTEDLARAVKRETEADWLRERNARNERENQRRGYEGFTNGSGGGGGHYSGTLTVPLGSTEAVTPSASVPAPAPSPCAGGGGGAVPVGFGGGGGGLQPGVNMAVGKDVHDSNVVHRIDFSKLSHHEPQSPLTPA</sequence>
<feature type="compositionally biased region" description="Basic and acidic residues" evidence="1">
    <location>
        <begin position="213"/>
        <end position="229"/>
    </location>
</feature>
<feature type="region of interest" description="Disordered" evidence="1">
    <location>
        <begin position="1"/>
        <end position="63"/>
    </location>
</feature>
<organism evidence="2">
    <name type="scientific">Chromera velia CCMP2878</name>
    <dbReference type="NCBI Taxonomy" id="1169474"/>
    <lineage>
        <taxon>Eukaryota</taxon>
        <taxon>Sar</taxon>
        <taxon>Alveolata</taxon>
        <taxon>Colpodellida</taxon>
        <taxon>Chromeraceae</taxon>
        <taxon>Chromera</taxon>
    </lineage>
</organism>